<protein>
    <recommendedName>
        <fullName evidence="3">Solute carrier family 3 member 2 N-terminal domain-containing protein</fullName>
    </recommendedName>
</protein>
<evidence type="ECO:0000256" key="2">
    <source>
        <dbReference type="SAM" id="Phobius"/>
    </source>
</evidence>
<proteinExistence type="predicted"/>
<name>A0AAN8F4Q3_TRICO</name>
<sequence length="103" mass="11251">MSTNSVTIRKDHSTTSSSMDKNSYGDSHGCGDSREKLVIGLTAEQLKIARETKFWKAWRIALVALFWLLWAGMVAGTVVIIVLKNGDAPKTTTVSVIATTTHK</sequence>
<accession>A0AAN8F4Q3</accession>
<feature type="compositionally biased region" description="Polar residues" evidence="1">
    <location>
        <begin position="14"/>
        <end position="25"/>
    </location>
</feature>
<evidence type="ECO:0000256" key="1">
    <source>
        <dbReference type="SAM" id="MobiDB-lite"/>
    </source>
</evidence>
<comment type="caution">
    <text evidence="4">The sequence shown here is derived from an EMBL/GenBank/DDBJ whole genome shotgun (WGS) entry which is preliminary data.</text>
</comment>
<evidence type="ECO:0000313" key="4">
    <source>
        <dbReference type="EMBL" id="KAK5967407.1"/>
    </source>
</evidence>
<dbReference type="AlphaFoldDB" id="A0AAN8F4Q3"/>
<keyword evidence="2" id="KW-0472">Membrane</keyword>
<evidence type="ECO:0000313" key="5">
    <source>
        <dbReference type="Proteomes" id="UP001331761"/>
    </source>
</evidence>
<keyword evidence="5" id="KW-1185">Reference proteome</keyword>
<reference evidence="4 5" key="1">
    <citation type="submission" date="2019-10" db="EMBL/GenBank/DDBJ databases">
        <title>Assembly and Annotation for the nematode Trichostrongylus colubriformis.</title>
        <authorList>
            <person name="Martin J."/>
        </authorList>
    </citation>
    <scope>NUCLEOTIDE SEQUENCE [LARGE SCALE GENOMIC DNA]</scope>
    <source>
        <strain evidence="4">G859</strain>
        <tissue evidence="4">Whole worm</tissue>
    </source>
</reference>
<evidence type="ECO:0000259" key="3">
    <source>
        <dbReference type="Pfam" id="PF16028"/>
    </source>
</evidence>
<dbReference type="EMBL" id="WIXE01022527">
    <property type="protein sequence ID" value="KAK5967407.1"/>
    <property type="molecule type" value="Genomic_DNA"/>
</dbReference>
<dbReference type="InterPro" id="IPR031984">
    <property type="entry name" value="SLC3A2_N"/>
</dbReference>
<feature type="transmembrane region" description="Helical" evidence="2">
    <location>
        <begin position="60"/>
        <end position="83"/>
    </location>
</feature>
<keyword evidence="2" id="KW-0812">Transmembrane</keyword>
<dbReference type="Proteomes" id="UP001331761">
    <property type="component" value="Unassembled WGS sequence"/>
</dbReference>
<feature type="domain" description="Solute carrier family 3 member 2 N-terminal" evidence="3">
    <location>
        <begin position="35"/>
        <end position="84"/>
    </location>
</feature>
<dbReference type="Pfam" id="PF16028">
    <property type="entry name" value="SLC3A2_N"/>
    <property type="match status" value="1"/>
</dbReference>
<keyword evidence="2" id="KW-1133">Transmembrane helix</keyword>
<gene>
    <name evidence="4" type="ORF">GCK32_010943</name>
</gene>
<organism evidence="4 5">
    <name type="scientific">Trichostrongylus colubriformis</name>
    <name type="common">Black scour worm</name>
    <dbReference type="NCBI Taxonomy" id="6319"/>
    <lineage>
        <taxon>Eukaryota</taxon>
        <taxon>Metazoa</taxon>
        <taxon>Ecdysozoa</taxon>
        <taxon>Nematoda</taxon>
        <taxon>Chromadorea</taxon>
        <taxon>Rhabditida</taxon>
        <taxon>Rhabditina</taxon>
        <taxon>Rhabditomorpha</taxon>
        <taxon>Strongyloidea</taxon>
        <taxon>Trichostrongylidae</taxon>
        <taxon>Trichostrongylus</taxon>
    </lineage>
</organism>
<feature type="region of interest" description="Disordered" evidence="1">
    <location>
        <begin position="1"/>
        <end position="30"/>
    </location>
</feature>